<evidence type="ECO:0000256" key="3">
    <source>
        <dbReference type="ARBA" id="ARBA00022989"/>
    </source>
</evidence>
<feature type="transmembrane region" description="Helical" evidence="5">
    <location>
        <begin position="117"/>
        <end position="137"/>
    </location>
</feature>
<dbReference type="InterPro" id="IPR039421">
    <property type="entry name" value="Type_1_exporter"/>
</dbReference>
<dbReference type="GO" id="GO:0042626">
    <property type="term" value="F:ATPase-coupled transmembrane transporter activity"/>
    <property type="evidence" value="ECO:0007669"/>
    <property type="project" value="TreeGrafter"/>
</dbReference>
<feature type="transmembrane region" description="Helical" evidence="5">
    <location>
        <begin position="74"/>
        <end position="96"/>
    </location>
</feature>
<keyword evidence="2 5" id="KW-0812">Transmembrane</keyword>
<evidence type="ECO:0000313" key="8">
    <source>
        <dbReference type="Proteomes" id="UP001206925"/>
    </source>
</evidence>
<dbReference type="GO" id="GO:0005524">
    <property type="term" value="F:ATP binding"/>
    <property type="evidence" value="ECO:0007669"/>
    <property type="project" value="InterPro"/>
</dbReference>
<keyword evidence="8" id="KW-1185">Reference proteome</keyword>
<gene>
    <name evidence="7" type="ORF">M8C21_026763</name>
</gene>
<sequence>LRNEGLVIGGLWLVKLVMNYFQQSLLWEAALRAVYRVRGVKVGDVAYRITAEASDVADTIFALLNTVVPSSLQLFAMATQMVVISPVLSLVSALRLAHDDLYKRLNKKRMKTLVPQIVQLTLFVVLLAIFIGSSIAASDFSSVISFITSLVLLIEPIQLPRLFFTDVGKAYNELKQGEPAMERLFQLSSFKPKEINEVRVESVAGEVKFCEVSFGYGDSTPLVLNKLDLYIKAGETVALVGPSGGGKTTLVKLLLRLYDPLSGKVKNIAIKEIGQGHILIDNHNIQSLSLESLRTHVGLVTQDTVKRWLIGNMKSVHKNTRTIAENIGYRDLLTKIDMEKVKNAAEIANAVEFIETLSEGYATNIGPRGTLLSGGQRQRYHA</sequence>
<dbReference type="PANTHER" id="PTHR24221">
    <property type="entry name" value="ATP-BINDING CASSETTE SUB-FAMILY B"/>
    <property type="match status" value="1"/>
</dbReference>
<dbReference type="GO" id="GO:0016020">
    <property type="term" value="C:membrane"/>
    <property type="evidence" value="ECO:0007669"/>
    <property type="project" value="UniProtKB-SubCell"/>
</dbReference>
<keyword evidence="4 5" id="KW-0472">Membrane</keyword>
<dbReference type="SUPFAM" id="SSF52540">
    <property type="entry name" value="P-loop containing nucleoside triphosphate hydrolases"/>
    <property type="match status" value="1"/>
</dbReference>
<comment type="subcellular location">
    <subcellularLocation>
        <location evidence="1">Membrane</location>
        <topology evidence="1">Multi-pass membrane protein</topology>
    </subcellularLocation>
</comment>
<dbReference type="Gene3D" id="3.40.50.300">
    <property type="entry name" value="P-loop containing nucleotide triphosphate hydrolases"/>
    <property type="match status" value="1"/>
</dbReference>
<evidence type="ECO:0000256" key="5">
    <source>
        <dbReference type="SAM" id="Phobius"/>
    </source>
</evidence>
<dbReference type="InterPro" id="IPR036640">
    <property type="entry name" value="ABC1_TM_sf"/>
</dbReference>
<dbReference type="AlphaFoldDB" id="A0AAD5D8E2"/>
<dbReference type="PANTHER" id="PTHR24221:SF630">
    <property type="entry name" value="ABC TRANSPORTER B FAMILY MEMBER 29, CHLOROPLASTIC"/>
    <property type="match status" value="1"/>
</dbReference>
<dbReference type="InterPro" id="IPR027417">
    <property type="entry name" value="P-loop_NTPase"/>
</dbReference>
<dbReference type="EMBL" id="JAMZMK010002234">
    <property type="protein sequence ID" value="KAI7754950.1"/>
    <property type="molecule type" value="Genomic_DNA"/>
</dbReference>
<reference evidence="7" key="1">
    <citation type="submission" date="2022-06" db="EMBL/GenBank/DDBJ databases">
        <title>Uncovering the hologenomic basis of an extraordinary plant invasion.</title>
        <authorList>
            <person name="Bieker V.C."/>
            <person name="Martin M.D."/>
            <person name="Gilbert T."/>
            <person name="Hodgins K."/>
            <person name="Battlay P."/>
            <person name="Petersen B."/>
            <person name="Wilson J."/>
        </authorList>
    </citation>
    <scope>NUCLEOTIDE SEQUENCE</scope>
    <source>
        <strain evidence="7">AA19_3_7</strain>
        <tissue evidence="7">Leaf</tissue>
    </source>
</reference>
<feature type="domain" description="ABC transporter" evidence="6">
    <location>
        <begin position="224"/>
        <end position="380"/>
    </location>
</feature>
<protein>
    <recommendedName>
        <fullName evidence="6">ABC transporter domain-containing protein</fullName>
    </recommendedName>
</protein>
<dbReference type="Gene3D" id="1.20.1560.10">
    <property type="entry name" value="ABC transporter type 1, transmembrane domain"/>
    <property type="match status" value="2"/>
</dbReference>
<organism evidence="7 8">
    <name type="scientific">Ambrosia artemisiifolia</name>
    <name type="common">Common ragweed</name>
    <dbReference type="NCBI Taxonomy" id="4212"/>
    <lineage>
        <taxon>Eukaryota</taxon>
        <taxon>Viridiplantae</taxon>
        <taxon>Streptophyta</taxon>
        <taxon>Embryophyta</taxon>
        <taxon>Tracheophyta</taxon>
        <taxon>Spermatophyta</taxon>
        <taxon>Magnoliopsida</taxon>
        <taxon>eudicotyledons</taxon>
        <taxon>Gunneridae</taxon>
        <taxon>Pentapetalae</taxon>
        <taxon>asterids</taxon>
        <taxon>campanulids</taxon>
        <taxon>Asterales</taxon>
        <taxon>Asteraceae</taxon>
        <taxon>Asteroideae</taxon>
        <taxon>Heliantheae alliance</taxon>
        <taxon>Heliantheae</taxon>
        <taxon>Ambrosia</taxon>
    </lineage>
</organism>
<evidence type="ECO:0000259" key="6">
    <source>
        <dbReference type="Pfam" id="PF00005"/>
    </source>
</evidence>
<dbReference type="Pfam" id="PF00005">
    <property type="entry name" value="ABC_tran"/>
    <property type="match status" value="1"/>
</dbReference>
<evidence type="ECO:0000256" key="1">
    <source>
        <dbReference type="ARBA" id="ARBA00004141"/>
    </source>
</evidence>
<dbReference type="SUPFAM" id="SSF90123">
    <property type="entry name" value="ABC transporter transmembrane region"/>
    <property type="match status" value="1"/>
</dbReference>
<evidence type="ECO:0000256" key="4">
    <source>
        <dbReference type="ARBA" id="ARBA00023136"/>
    </source>
</evidence>
<evidence type="ECO:0000313" key="7">
    <source>
        <dbReference type="EMBL" id="KAI7754950.1"/>
    </source>
</evidence>
<dbReference type="GO" id="GO:0016887">
    <property type="term" value="F:ATP hydrolysis activity"/>
    <property type="evidence" value="ECO:0007669"/>
    <property type="project" value="InterPro"/>
</dbReference>
<keyword evidence="3 5" id="KW-1133">Transmembrane helix</keyword>
<dbReference type="Proteomes" id="UP001206925">
    <property type="component" value="Unassembled WGS sequence"/>
</dbReference>
<proteinExistence type="predicted"/>
<name>A0AAD5D8E2_AMBAR</name>
<evidence type="ECO:0000256" key="2">
    <source>
        <dbReference type="ARBA" id="ARBA00022692"/>
    </source>
</evidence>
<dbReference type="InterPro" id="IPR003439">
    <property type="entry name" value="ABC_transporter-like_ATP-bd"/>
</dbReference>
<accession>A0AAD5D8E2</accession>
<comment type="caution">
    <text evidence="7">The sequence shown here is derived from an EMBL/GenBank/DDBJ whole genome shotgun (WGS) entry which is preliminary data.</text>
</comment>
<feature type="non-terminal residue" evidence="7">
    <location>
        <position position="382"/>
    </location>
</feature>